<dbReference type="GO" id="GO:0003676">
    <property type="term" value="F:nucleic acid binding"/>
    <property type="evidence" value="ECO:0007669"/>
    <property type="project" value="InterPro"/>
</dbReference>
<keyword evidence="2" id="KW-0677">Repeat</keyword>
<comment type="caution">
    <text evidence="5">The sequence shown here is derived from an EMBL/GenBank/DDBJ whole genome shotgun (WGS) entry which is preliminary data.</text>
</comment>
<protein>
    <submittedName>
        <fullName evidence="5">Uncharacterized protein</fullName>
    </submittedName>
</protein>
<gene>
    <name evidence="5" type="ORF">BSTOLATCC_MIC55789</name>
</gene>
<dbReference type="PANTHER" id="PTHR36326">
    <property type="entry name" value="PROTEIN POLLENLESS 3-LIKE 2"/>
    <property type="match status" value="1"/>
</dbReference>
<dbReference type="Proteomes" id="UP001162131">
    <property type="component" value="Unassembled WGS sequence"/>
</dbReference>
<dbReference type="GO" id="GO:0005634">
    <property type="term" value="C:nucleus"/>
    <property type="evidence" value="ECO:0007669"/>
    <property type="project" value="UniProtKB-SubCell"/>
</dbReference>
<dbReference type="CDD" id="cd00590">
    <property type="entry name" value="RRM_SF"/>
    <property type="match status" value="1"/>
</dbReference>
<evidence type="ECO:0000313" key="5">
    <source>
        <dbReference type="EMBL" id="CAG9332339.1"/>
    </source>
</evidence>
<dbReference type="SUPFAM" id="SSF54928">
    <property type="entry name" value="RNA-binding domain, RBD"/>
    <property type="match status" value="1"/>
</dbReference>
<dbReference type="Gene3D" id="1.25.40.10">
    <property type="entry name" value="Tetratricopeptide repeat domain"/>
    <property type="match status" value="1"/>
</dbReference>
<reference evidence="5" key="1">
    <citation type="submission" date="2021-09" db="EMBL/GenBank/DDBJ databases">
        <authorList>
            <consortium name="AG Swart"/>
            <person name="Singh M."/>
            <person name="Singh A."/>
            <person name="Seah K."/>
            <person name="Emmerich C."/>
        </authorList>
    </citation>
    <scope>NUCLEOTIDE SEQUENCE</scope>
    <source>
        <strain evidence="5">ATCC30299</strain>
    </source>
</reference>
<keyword evidence="4" id="KW-0539">Nucleus</keyword>
<evidence type="ECO:0000313" key="6">
    <source>
        <dbReference type="Proteomes" id="UP001162131"/>
    </source>
</evidence>
<dbReference type="InterPro" id="IPR044961">
    <property type="entry name" value="MS5/SDI1"/>
</dbReference>
<evidence type="ECO:0000256" key="4">
    <source>
        <dbReference type="ARBA" id="ARBA00023242"/>
    </source>
</evidence>
<dbReference type="InterPro" id="IPR035979">
    <property type="entry name" value="RBD_domain_sf"/>
</dbReference>
<evidence type="ECO:0000256" key="2">
    <source>
        <dbReference type="ARBA" id="ARBA00022737"/>
    </source>
</evidence>
<evidence type="ECO:0000256" key="1">
    <source>
        <dbReference type="ARBA" id="ARBA00004123"/>
    </source>
</evidence>
<keyword evidence="3" id="KW-0175">Coiled coil</keyword>
<evidence type="ECO:0000256" key="3">
    <source>
        <dbReference type="ARBA" id="ARBA00023054"/>
    </source>
</evidence>
<dbReference type="PANTHER" id="PTHR36326:SF7">
    <property type="entry name" value="PROTEIN POLLENLESS 3-LIKE 2"/>
    <property type="match status" value="1"/>
</dbReference>
<proteinExistence type="predicted"/>
<dbReference type="EMBL" id="CAJZBQ010000054">
    <property type="protein sequence ID" value="CAG9332339.1"/>
    <property type="molecule type" value="Genomic_DNA"/>
</dbReference>
<name>A0AAU9K9P5_9CILI</name>
<comment type="subcellular location">
    <subcellularLocation>
        <location evidence="1">Nucleus</location>
    </subcellularLocation>
</comment>
<dbReference type="InterPro" id="IPR011990">
    <property type="entry name" value="TPR-like_helical_dom_sf"/>
</dbReference>
<accession>A0AAU9K9P5</accession>
<organism evidence="5 6">
    <name type="scientific">Blepharisma stoltei</name>
    <dbReference type="NCBI Taxonomy" id="1481888"/>
    <lineage>
        <taxon>Eukaryota</taxon>
        <taxon>Sar</taxon>
        <taxon>Alveolata</taxon>
        <taxon>Ciliophora</taxon>
        <taxon>Postciliodesmatophora</taxon>
        <taxon>Heterotrichea</taxon>
        <taxon>Heterotrichida</taxon>
        <taxon>Blepharismidae</taxon>
        <taxon>Blepharisma</taxon>
    </lineage>
</organism>
<dbReference type="AlphaFoldDB" id="A0AAU9K9P5"/>
<sequence>MSSGSCRSLGLRNGLQRYLSRNNPQNVRFPIPRQQTSYTFAKVAEYIEKDLNKAEILYRRAIENGERPESALKDLAGVLHQQGKTKEACDLLQSHKHLFVSDQARYENLLRNLQKQIFPSQNTFNKAVKISGLGVMSDELTVRGMFQKPSRILHIEINSDPDSSGKSKFAIVRFASHSAARKTLEGLIDMTRYKLEWVSVNGEITGEVIFDKTATAGNIIKSSPQKKNPEPVYYSYFADKPYQPFDDIVDELLENSLFTYLAKPSF</sequence>
<keyword evidence="6" id="KW-1185">Reference proteome</keyword>